<gene>
    <name evidence="3" type="ORF">BDU57DRAFT_554132</name>
</gene>
<feature type="region of interest" description="Disordered" evidence="1">
    <location>
        <begin position="189"/>
        <end position="228"/>
    </location>
</feature>
<feature type="transmembrane region" description="Helical" evidence="2">
    <location>
        <begin position="112"/>
        <end position="131"/>
    </location>
</feature>
<evidence type="ECO:0000313" key="3">
    <source>
        <dbReference type="EMBL" id="KAF1918689.1"/>
    </source>
</evidence>
<accession>A0A6A5QTE0</accession>
<proteinExistence type="predicted"/>
<evidence type="ECO:0000256" key="1">
    <source>
        <dbReference type="SAM" id="MobiDB-lite"/>
    </source>
</evidence>
<protein>
    <recommendedName>
        <fullName evidence="5">PSI domain-containing protein</fullName>
    </recommendedName>
</protein>
<dbReference type="Proteomes" id="UP000800096">
    <property type="component" value="Unassembled WGS sequence"/>
</dbReference>
<dbReference type="EMBL" id="ML979133">
    <property type="protein sequence ID" value="KAF1918689.1"/>
    <property type="molecule type" value="Genomic_DNA"/>
</dbReference>
<keyword evidence="2" id="KW-0472">Membrane</keyword>
<keyword evidence="2" id="KW-0812">Transmembrane</keyword>
<name>A0A6A5QTE0_AMPQU</name>
<keyword evidence="2" id="KW-1133">Transmembrane helix</keyword>
<evidence type="ECO:0000313" key="4">
    <source>
        <dbReference type="Proteomes" id="UP000800096"/>
    </source>
</evidence>
<evidence type="ECO:0008006" key="5">
    <source>
        <dbReference type="Google" id="ProtNLM"/>
    </source>
</evidence>
<organism evidence="3 4">
    <name type="scientific">Ampelomyces quisqualis</name>
    <name type="common">Powdery mildew agent</name>
    <dbReference type="NCBI Taxonomy" id="50730"/>
    <lineage>
        <taxon>Eukaryota</taxon>
        <taxon>Fungi</taxon>
        <taxon>Dikarya</taxon>
        <taxon>Ascomycota</taxon>
        <taxon>Pezizomycotina</taxon>
        <taxon>Dothideomycetes</taxon>
        <taxon>Pleosporomycetidae</taxon>
        <taxon>Pleosporales</taxon>
        <taxon>Pleosporineae</taxon>
        <taxon>Phaeosphaeriaceae</taxon>
        <taxon>Ampelomyces</taxon>
    </lineage>
</organism>
<feature type="compositionally biased region" description="Basic and acidic residues" evidence="1">
    <location>
        <begin position="216"/>
        <end position="228"/>
    </location>
</feature>
<reference evidence="3" key="1">
    <citation type="journal article" date="2020" name="Stud. Mycol.">
        <title>101 Dothideomycetes genomes: a test case for predicting lifestyles and emergence of pathogens.</title>
        <authorList>
            <person name="Haridas S."/>
            <person name="Albert R."/>
            <person name="Binder M."/>
            <person name="Bloem J."/>
            <person name="Labutti K."/>
            <person name="Salamov A."/>
            <person name="Andreopoulos B."/>
            <person name="Baker S."/>
            <person name="Barry K."/>
            <person name="Bills G."/>
            <person name="Bluhm B."/>
            <person name="Cannon C."/>
            <person name="Castanera R."/>
            <person name="Culley D."/>
            <person name="Daum C."/>
            <person name="Ezra D."/>
            <person name="Gonzalez J."/>
            <person name="Henrissat B."/>
            <person name="Kuo A."/>
            <person name="Liang C."/>
            <person name="Lipzen A."/>
            <person name="Lutzoni F."/>
            <person name="Magnuson J."/>
            <person name="Mondo S."/>
            <person name="Nolan M."/>
            <person name="Ohm R."/>
            <person name="Pangilinan J."/>
            <person name="Park H.-J."/>
            <person name="Ramirez L."/>
            <person name="Alfaro M."/>
            <person name="Sun H."/>
            <person name="Tritt A."/>
            <person name="Yoshinaga Y."/>
            <person name="Zwiers L.-H."/>
            <person name="Turgeon B."/>
            <person name="Goodwin S."/>
            <person name="Spatafora J."/>
            <person name="Crous P."/>
            <person name="Grigoriev I."/>
        </authorList>
    </citation>
    <scope>NUCLEOTIDE SEQUENCE</scope>
    <source>
        <strain evidence="3">HMLAC05119</strain>
    </source>
</reference>
<evidence type="ECO:0000256" key="2">
    <source>
        <dbReference type="SAM" id="Phobius"/>
    </source>
</evidence>
<sequence>MASGCPSMSVARANDAYSNVTELLLQRYQDSPKDDLDRLLKCWGYLDCGDCHRSDGFCGWCPISYTCLPLPNDTLSRTFPLLSPMRHRSICALGSERFELRTAGLGCQVSTITFLTCIFTILSTLFVVLVLELISKCVKGIVVGMRARNSGYVVYPNEEEQWTGDLWTRRGEGWGRWWRRMNGDQKELEVEEVDDGSPHETGRNWWGGRKGGQVDVHGEETRPLLDSN</sequence>
<dbReference type="OrthoDB" id="5427091at2759"/>
<keyword evidence="4" id="KW-1185">Reference proteome</keyword>
<dbReference type="AlphaFoldDB" id="A0A6A5QTE0"/>